<dbReference type="PANTHER" id="PTHR23028:SF53">
    <property type="entry name" value="ACYL_TRANSF_3 DOMAIN-CONTAINING PROTEIN"/>
    <property type="match status" value="1"/>
</dbReference>
<keyword evidence="1" id="KW-0812">Transmembrane</keyword>
<dbReference type="PANTHER" id="PTHR23028">
    <property type="entry name" value="ACETYLTRANSFERASE"/>
    <property type="match status" value="1"/>
</dbReference>
<feature type="transmembrane region" description="Helical" evidence="1">
    <location>
        <begin position="127"/>
        <end position="150"/>
    </location>
</feature>
<comment type="caution">
    <text evidence="3">The sequence shown here is derived from an EMBL/GenBank/DDBJ whole genome shotgun (WGS) entry which is preliminary data.</text>
</comment>
<feature type="transmembrane region" description="Helical" evidence="1">
    <location>
        <begin position="242"/>
        <end position="260"/>
    </location>
</feature>
<dbReference type="InterPro" id="IPR002656">
    <property type="entry name" value="Acyl_transf_3_dom"/>
</dbReference>
<dbReference type="Proteomes" id="UP000298154">
    <property type="component" value="Unassembled WGS sequence"/>
</dbReference>
<dbReference type="EMBL" id="SOHK01000012">
    <property type="protein sequence ID" value="TFD66313.1"/>
    <property type="molecule type" value="Genomic_DNA"/>
</dbReference>
<name>A0A4R9AP61_9MICO</name>
<evidence type="ECO:0000256" key="1">
    <source>
        <dbReference type="SAM" id="Phobius"/>
    </source>
</evidence>
<keyword evidence="1" id="KW-1133">Transmembrane helix</keyword>
<feature type="transmembrane region" description="Helical" evidence="1">
    <location>
        <begin position="349"/>
        <end position="368"/>
    </location>
</feature>
<reference evidence="3 4" key="1">
    <citation type="submission" date="2019-03" db="EMBL/GenBank/DDBJ databases">
        <title>Genomics of glacier-inhabiting Cryobacterium strains.</title>
        <authorList>
            <person name="Liu Q."/>
            <person name="Xin Y.-H."/>
        </authorList>
    </citation>
    <scope>NUCLEOTIDE SEQUENCE [LARGE SCALE GENOMIC DNA]</scope>
    <source>
        <strain evidence="3 4">Sr36</strain>
    </source>
</reference>
<dbReference type="GO" id="GO:0009103">
    <property type="term" value="P:lipopolysaccharide biosynthetic process"/>
    <property type="evidence" value="ECO:0007669"/>
    <property type="project" value="TreeGrafter"/>
</dbReference>
<keyword evidence="3" id="KW-0808">Transferase</keyword>
<dbReference type="GO" id="GO:0016747">
    <property type="term" value="F:acyltransferase activity, transferring groups other than amino-acyl groups"/>
    <property type="evidence" value="ECO:0007669"/>
    <property type="project" value="InterPro"/>
</dbReference>
<gene>
    <name evidence="3" type="ORF">E3T47_07325</name>
</gene>
<feature type="transmembrane region" description="Helical" evidence="1">
    <location>
        <begin position="62"/>
        <end position="82"/>
    </location>
</feature>
<dbReference type="GO" id="GO:0016020">
    <property type="term" value="C:membrane"/>
    <property type="evidence" value="ECO:0007669"/>
    <property type="project" value="TreeGrafter"/>
</dbReference>
<dbReference type="OrthoDB" id="9796461at2"/>
<evidence type="ECO:0000259" key="2">
    <source>
        <dbReference type="Pfam" id="PF01757"/>
    </source>
</evidence>
<keyword evidence="1" id="KW-0472">Membrane</keyword>
<dbReference type="InterPro" id="IPR050879">
    <property type="entry name" value="Acyltransferase_3"/>
</dbReference>
<protein>
    <submittedName>
        <fullName evidence="3">Acyltransferase</fullName>
    </submittedName>
</protein>
<proteinExistence type="predicted"/>
<keyword evidence="4" id="KW-1185">Reference proteome</keyword>
<keyword evidence="3" id="KW-0012">Acyltransferase</keyword>
<feature type="transmembrane region" description="Helical" evidence="1">
    <location>
        <begin position="267"/>
        <end position="286"/>
    </location>
</feature>
<feature type="transmembrane region" description="Helical" evidence="1">
    <location>
        <begin position="218"/>
        <end position="236"/>
    </location>
</feature>
<feature type="transmembrane region" description="Helical" evidence="1">
    <location>
        <begin position="191"/>
        <end position="211"/>
    </location>
</feature>
<evidence type="ECO:0000313" key="4">
    <source>
        <dbReference type="Proteomes" id="UP000298154"/>
    </source>
</evidence>
<sequence length="396" mass="42712">MAQMNKASRKGNPLWTVRVDRQESFLGRAILAAILDGEAGRLVRRSWGAVIRPTNNLDALRLLSALAVIVGHSFTLTGLGAAPRVLGIPIHSLGLYAFFAISGYLIATSWAHNPALVPFLVNRTLRIFPALVIVVMVTVVLIGPVVSSLAPAQYFRDEMVYQYLLNLVLTAQYELPGVFDAGHRSTAVNGVLWTLGLEFVCYLVVAVIGLLLRTRSSWGYLVFGLIALTFALVPVASPALAWAGPAGTTWVFFAVGALLSRAPARSLNLRLAIGVVTLWVAITLLAPTVSLAAAWLALPYVLVVAGRASTPGVRRAARFGDLSYGLYLWGFLVQQLVIDWFGILPWSMNIAIVTATTAAIAALSWHLVEKRALSHKIHRVTTRPPGDPRTVSAVPV</sequence>
<evidence type="ECO:0000313" key="3">
    <source>
        <dbReference type="EMBL" id="TFD66313.1"/>
    </source>
</evidence>
<accession>A0A4R9AP61</accession>
<feature type="transmembrane region" description="Helical" evidence="1">
    <location>
        <begin position="88"/>
        <end position="107"/>
    </location>
</feature>
<dbReference type="AlphaFoldDB" id="A0A4R9AP61"/>
<dbReference type="Pfam" id="PF01757">
    <property type="entry name" value="Acyl_transf_3"/>
    <property type="match status" value="1"/>
</dbReference>
<feature type="domain" description="Acyltransferase 3" evidence="2">
    <location>
        <begin position="56"/>
        <end position="364"/>
    </location>
</feature>
<organism evidence="3 4">
    <name type="scientific">Cryobacterium ruanii</name>
    <dbReference type="NCBI Taxonomy" id="1259197"/>
    <lineage>
        <taxon>Bacteria</taxon>
        <taxon>Bacillati</taxon>
        <taxon>Actinomycetota</taxon>
        <taxon>Actinomycetes</taxon>
        <taxon>Micrococcales</taxon>
        <taxon>Microbacteriaceae</taxon>
        <taxon>Cryobacterium</taxon>
    </lineage>
</organism>